<evidence type="ECO:0000259" key="10">
    <source>
        <dbReference type="PROSITE" id="PS50249"/>
    </source>
</evidence>
<keyword evidence="4" id="KW-0479">Metal-binding</keyword>
<dbReference type="HOGENOM" id="CLU_641559_0_0_1"/>
<dbReference type="FunFam" id="3.40.140.10:FF:000033">
    <property type="entry name" value="AMSH-like protease sst2"/>
    <property type="match status" value="1"/>
</dbReference>
<feature type="compositionally biased region" description="Polar residues" evidence="9">
    <location>
        <begin position="263"/>
        <end position="274"/>
    </location>
</feature>
<keyword evidence="3" id="KW-0645">Protease</keyword>
<feature type="compositionally biased region" description="Gly residues" evidence="9">
    <location>
        <begin position="1"/>
        <end position="17"/>
    </location>
</feature>
<feature type="domain" description="MPN" evidence="10">
    <location>
        <begin position="327"/>
        <end position="461"/>
    </location>
</feature>
<dbReference type="PROSITE" id="PS50249">
    <property type="entry name" value="MPN"/>
    <property type="match status" value="1"/>
</dbReference>
<dbReference type="GO" id="GO:0140492">
    <property type="term" value="F:metal-dependent deubiquitinase activity"/>
    <property type="evidence" value="ECO:0007669"/>
    <property type="project" value="InterPro"/>
</dbReference>
<evidence type="ECO:0000256" key="1">
    <source>
        <dbReference type="ARBA" id="ARBA00001947"/>
    </source>
</evidence>
<dbReference type="STRING" id="65489.A0A0D3H683"/>
<evidence type="ECO:0000256" key="8">
    <source>
        <dbReference type="ARBA" id="ARBA00023049"/>
    </source>
</evidence>
<feature type="region of interest" description="Disordered" evidence="9">
    <location>
        <begin position="192"/>
        <end position="222"/>
    </location>
</feature>
<proteinExistence type="inferred from homology"/>
<dbReference type="CDD" id="cd08066">
    <property type="entry name" value="MPN_AMSH_like"/>
    <property type="match status" value="1"/>
</dbReference>
<evidence type="ECO:0000256" key="3">
    <source>
        <dbReference type="ARBA" id="ARBA00022670"/>
    </source>
</evidence>
<dbReference type="GO" id="GO:0006508">
    <property type="term" value="P:proteolysis"/>
    <property type="evidence" value="ECO:0007669"/>
    <property type="project" value="UniProtKB-KW"/>
</dbReference>
<keyword evidence="12" id="KW-1185">Reference proteome</keyword>
<dbReference type="InterPro" id="IPR037518">
    <property type="entry name" value="MPN"/>
</dbReference>
<feature type="region of interest" description="Disordered" evidence="9">
    <location>
        <begin position="257"/>
        <end position="297"/>
    </location>
</feature>
<keyword evidence="7" id="KW-0862">Zinc</keyword>
<dbReference type="SUPFAM" id="SSF102712">
    <property type="entry name" value="JAB1/MPN domain"/>
    <property type="match status" value="1"/>
</dbReference>
<feature type="compositionally biased region" description="Polar residues" evidence="9">
    <location>
        <begin position="204"/>
        <end position="219"/>
    </location>
</feature>
<dbReference type="GO" id="GO:0071108">
    <property type="term" value="P:protein K48-linked deubiquitination"/>
    <property type="evidence" value="ECO:0007669"/>
    <property type="project" value="TreeGrafter"/>
</dbReference>
<dbReference type="PANTHER" id="PTHR12947">
    <property type="entry name" value="AMSH-LIKE PROTEASE"/>
    <property type="match status" value="1"/>
</dbReference>
<accession>A0A0D3H683</accession>
<dbReference type="InterPro" id="IPR015063">
    <property type="entry name" value="USP8_dimer"/>
</dbReference>
<dbReference type="GO" id="GO:0005768">
    <property type="term" value="C:endosome"/>
    <property type="evidence" value="ECO:0007669"/>
    <property type="project" value="TreeGrafter"/>
</dbReference>
<dbReference type="SUPFAM" id="SSF140856">
    <property type="entry name" value="USP8 N-terminal domain-like"/>
    <property type="match status" value="1"/>
</dbReference>
<dbReference type="FunFam" id="1.20.58.80:FF:000037">
    <property type="entry name" value="Putative associated molecule with the SH3 domain of STAM"/>
    <property type="match status" value="1"/>
</dbReference>
<evidence type="ECO:0000256" key="9">
    <source>
        <dbReference type="SAM" id="MobiDB-lite"/>
    </source>
</evidence>
<dbReference type="GO" id="GO:0046872">
    <property type="term" value="F:metal ion binding"/>
    <property type="evidence" value="ECO:0007669"/>
    <property type="project" value="UniProtKB-KW"/>
</dbReference>
<dbReference type="Pfam" id="PF08969">
    <property type="entry name" value="USP8_dimer"/>
    <property type="match status" value="1"/>
</dbReference>
<evidence type="ECO:0000256" key="7">
    <source>
        <dbReference type="ARBA" id="ARBA00022833"/>
    </source>
</evidence>
<dbReference type="AlphaFoldDB" id="A0A0D3H683"/>
<evidence type="ECO:0000256" key="6">
    <source>
        <dbReference type="ARBA" id="ARBA00022801"/>
    </source>
</evidence>
<dbReference type="SMART" id="SM00232">
    <property type="entry name" value="JAB_MPN"/>
    <property type="match status" value="1"/>
</dbReference>
<dbReference type="PaxDb" id="65489-OBART09G08340.1"/>
<dbReference type="GO" id="GO:0070536">
    <property type="term" value="P:protein K63-linked deubiquitination"/>
    <property type="evidence" value="ECO:0007669"/>
    <property type="project" value="InterPro"/>
</dbReference>
<evidence type="ECO:0000256" key="2">
    <source>
        <dbReference type="ARBA" id="ARBA00010981"/>
    </source>
</evidence>
<dbReference type="GO" id="GO:0016020">
    <property type="term" value="C:membrane"/>
    <property type="evidence" value="ECO:0007669"/>
    <property type="project" value="TreeGrafter"/>
</dbReference>
<dbReference type="Pfam" id="PF01398">
    <property type="entry name" value="JAB"/>
    <property type="match status" value="1"/>
</dbReference>
<feature type="compositionally biased region" description="Low complexity" evidence="9">
    <location>
        <begin position="280"/>
        <end position="291"/>
    </location>
</feature>
<evidence type="ECO:0000313" key="11">
    <source>
        <dbReference type="EnsemblPlants" id="OBART09G08340.1"/>
    </source>
</evidence>
<reference evidence="11" key="2">
    <citation type="submission" date="2015-03" db="UniProtKB">
        <authorList>
            <consortium name="EnsemblPlants"/>
        </authorList>
    </citation>
    <scope>IDENTIFICATION</scope>
</reference>
<dbReference type="Gene3D" id="1.20.58.80">
    <property type="entry name" value="Phosphotransferase system, lactose/cellobiose-type IIA subunit"/>
    <property type="match status" value="1"/>
</dbReference>
<evidence type="ECO:0000256" key="5">
    <source>
        <dbReference type="ARBA" id="ARBA00022786"/>
    </source>
</evidence>
<comment type="cofactor">
    <cofactor evidence="1">
        <name>Zn(2+)</name>
        <dbReference type="ChEBI" id="CHEBI:29105"/>
    </cofactor>
</comment>
<feature type="region of interest" description="Disordered" evidence="9">
    <location>
        <begin position="1"/>
        <end position="51"/>
    </location>
</feature>
<comment type="similarity">
    <text evidence="2">Belongs to the peptidase M67C family.</text>
</comment>
<organism evidence="11">
    <name type="scientific">Oryza barthii</name>
    <dbReference type="NCBI Taxonomy" id="65489"/>
    <lineage>
        <taxon>Eukaryota</taxon>
        <taxon>Viridiplantae</taxon>
        <taxon>Streptophyta</taxon>
        <taxon>Embryophyta</taxon>
        <taxon>Tracheophyta</taxon>
        <taxon>Spermatophyta</taxon>
        <taxon>Magnoliopsida</taxon>
        <taxon>Liliopsida</taxon>
        <taxon>Poales</taxon>
        <taxon>Poaceae</taxon>
        <taxon>BOP clade</taxon>
        <taxon>Oryzoideae</taxon>
        <taxon>Oryzeae</taxon>
        <taxon>Oryzinae</taxon>
        <taxon>Oryza</taxon>
    </lineage>
</organism>
<sequence length="503" mass="55998">MTLPGHGRGTLRGGGGVRPTSTSTKLFGVVLSSGGPPATGAPPRRRRWPAPKRSIHNDDVQAYGSALPPPAVKPDIVDGTSTSARPVDGDDVIKAPAPRPVAGVKKHIGLHVYYRFACSHLTQARVYREKENHVNLYAVLLRFLRLLLHTILKHPDYRTDNSSVKFFIEKTLLEVIGELEYLKSIVQQKRQQQQRNQQEKTTEDNIGSATEPLNLTGNNAEIPLDASGTTSSLQKVEPIIHSDAPILKDLVPAKLNQDDLDGHSSTSQYSPTNSHDSRCSVSVEENEFSSSSEEEFPHVESIPKQISSMSFHSTQGHGISDCSPYRMVYVPEELISRFLNEAVENTTKSLETCGIIAGTLRVDMDVKYFIATDLIIPKQESTSYSCEATNEEEILDIFEQLGSPSHLGWIHTHPTQECFMSSVDLHNHYSNQKDLREAFAIVVAPSKREQNIFHLTVPDGMDEIGDCDDRGFHPHDRTTYEECSHVKWDSTISLHNMVDLREC</sequence>
<dbReference type="Gene3D" id="3.40.140.10">
    <property type="entry name" value="Cytidine Deaminase, domain 2"/>
    <property type="match status" value="1"/>
</dbReference>
<dbReference type="PANTHER" id="PTHR12947:SF18">
    <property type="entry name" value="AMSH-LIKE UBIQUITIN THIOESTERASE 3"/>
    <property type="match status" value="1"/>
</dbReference>
<dbReference type="Proteomes" id="UP000026960">
    <property type="component" value="Chromosome 9"/>
</dbReference>
<dbReference type="InterPro" id="IPR000555">
    <property type="entry name" value="JAMM/MPN+_dom"/>
</dbReference>
<keyword evidence="6" id="KW-0378">Hydrolase</keyword>
<evidence type="ECO:0000313" key="12">
    <source>
        <dbReference type="Proteomes" id="UP000026960"/>
    </source>
</evidence>
<reference evidence="11" key="1">
    <citation type="journal article" date="2009" name="Rice">
        <title>De Novo Next Generation Sequencing of Plant Genomes.</title>
        <authorList>
            <person name="Rounsley S."/>
            <person name="Marri P.R."/>
            <person name="Yu Y."/>
            <person name="He R."/>
            <person name="Sisneros N."/>
            <person name="Goicoechea J.L."/>
            <person name="Lee S.J."/>
            <person name="Angelova A."/>
            <person name="Kudrna D."/>
            <person name="Luo M."/>
            <person name="Affourtit J."/>
            <person name="Desany B."/>
            <person name="Knight J."/>
            <person name="Niazi F."/>
            <person name="Egholm M."/>
            <person name="Wing R.A."/>
        </authorList>
    </citation>
    <scope>NUCLEOTIDE SEQUENCE [LARGE SCALE GENOMIC DNA]</scope>
    <source>
        <strain evidence="11">cv. IRGC 105608</strain>
    </source>
</reference>
<keyword evidence="8" id="KW-0482">Metalloprotease</keyword>
<evidence type="ECO:0000256" key="4">
    <source>
        <dbReference type="ARBA" id="ARBA00022723"/>
    </source>
</evidence>
<name>A0A0D3H683_9ORYZ</name>
<dbReference type="eggNOG" id="KOG2880">
    <property type="taxonomic scope" value="Eukaryota"/>
</dbReference>
<dbReference type="Gramene" id="OBART09G08340.1">
    <property type="protein sequence ID" value="OBART09G08340.1"/>
    <property type="gene ID" value="OBART09G08340"/>
</dbReference>
<dbReference type="GO" id="GO:0061578">
    <property type="term" value="F:K63-linked deubiquitinase activity"/>
    <property type="evidence" value="ECO:0007669"/>
    <property type="project" value="InterPro"/>
</dbReference>
<dbReference type="EnsemblPlants" id="OBART09G08340.1">
    <property type="protein sequence ID" value="OBART09G08340.1"/>
    <property type="gene ID" value="OBART09G08340"/>
</dbReference>
<dbReference type="MEROPS" id="M67.A04"/>
<keyword evidence="5" id="KW-0833">Ubl conjugation pathway</keyword>
<feature type="compositionally biased region" description="Low complexity" evidence="9">
    <location>
        <begin position="32"/>
        <end position="42"/>
    </location>
</feature>
<protein>
    <recommendedName>
        <fullName evidence="10">MPN domain-containing protein</fullName>
    </recommendedName>
</protein>
<dbReference type="InterPro" id="IPR044098">
    <property type="entry name" value="STAMBP/STALP-like_MPN"/>
</dbReference>